<evidence type="ECO:0000313" key="5">
    <source>
        <dbReference type="Proteomes" id="UP000823960"/>
    </source>
</evidence>
<dbReference type="InterPro" id="IPR053140">
    <property type="entry name" value="GDSL_Rv0518-like"/>
</dbReference>
<reference evidence="4" key="1">
    <citation type="submission" date="2020-10" db="EMBL/GenBank/DDBJ databases">
        <authorList>
            <person name="Gilroy R."/>
        </authorList>
    </citation>
    <scope>NUCLEOTIDE SEQUENCE</scope>
    <source>
        <strain evidence="4">1370</strain>
    </source>
</reference>
<feature type="compositionally biased region" description="Low complexity" evidence="1">
    <location>
        <begin position="125"/>
        <end position="136"/>
    </location>
</feature>
<feature type="signal peptide" evidence="2">
    <location>
        <begin position="1"/>
        <end position="32"/>
    </location>
</feature>
<dbReference type="SMART" id="SM00287">
    <property type="entry name" value="SH3b"/>
    <property type="match status" value="1"/>
</dbReference>
<dbReference type="PANTHER" id="PTHR43784:SF2">
    <property type="entry name" value="GDSL-LIKE LIPASE_ACYLHYDROLASE, PUTATIVE (AFU_ORTHOLOGUE AFUA_2G00820)-RELATED"/>
    <property type="match status" value="1"/>
</dbReference>
<dbReference type="InterPro" id="IPR036514">
    <property type="entry name" value="SGNH_hydro_sf"/>
</dbReference>
<evidence type="ECO:0000259" key="3">
    <source>
        <dbReference type="PROSITE" id="PS51781"/>
    </source>
</evidence>
<protein>
    <submittedName>
        <fullName evidence="4">SH3 domain-containing protein</fullName>
    </submittedName>
</protein>
<reference evidence="4" key="2">
    <citation type="journal article" date="2021" name="PeerJ">
        <title>Extensive microbial diversity within the chicken gut microbiome revealed by metagenomics and culture.</title>
        <authorList>
            <person name="Gilroy R."/>
            <person name="Ravi A."/>
            <person name="Getino M."/>
            <person name="Pursley I."/>
            <person name="Horton D.L."/>
            <person name="Alikhan N.F."/>
            <person name="Baker D."/>
            <person name="Gharbi K."/>
            <person name="Hall N."/>
            <person name="Watson M."/>
            <person name="Adriaenssens E.M."/>
            <person name="Foster-Nyarko E."/>
            <person name="Jarju S."/>
            <person name="Secka A."/>
            <person name="Antonio M."/>
            <person name="Oren A."/>
            <person name="Chaudhuri R.R."/>
            <person name="La Ragione R."/>
            <person name="Hildebrand F."/>
            <person name="Pallen M.J."/>
        </authorList>
    </citation>
    <scope>NUCLEOTIDE SEQUENCE</scope>
    <source>
        <strain evidence="4">1370</strain>
    </source>
</reference>
<evidence type="ECO:0000256" key="1">
    <source>
        <dbReference type="SAM" id="MobiDB-lite"/>
    </source>
</evidence>
<evidence type="ECO:0000256" key="2">
    <source>
        <dbReference type="SAM" id="SignalP"/>
    </source>
</evidence>
<organism evidence="4 5">
    <name type="scientific">Candidatus Faeciplasma avium</name>
    <dbReference type="NCBI Taxonomy" id="2840798"/>
    <lineage>
        <taxon>Bacteria</taxon>
        <taxon>Bacillati</taxon>
        <taxon>Bacillota</taxon>
        <taxon>Clostridia</taxon>
        <taxon>Eubacteriales</taxon>
        <taxon>Oscillospiraceae</taxon>
        <taxon>Oscillospiraceae incertae sedis</taxon>
        <taxon>Candidatus Faeciplasma</taxon>
    </lineage>
</organism>
<dbReference type="PROSITE" id="PS51257">
    <property type="entry name" value="PROKAR_LIPOPROTEIN"/>
    <property type="match status" value="1"/>
</dbReference>
<dbReference type="EMBL" id="DVOL01000020">
    <property type="protein sequence ID" value="HIV10370.1"/>
    <property type="molecule type" value="Genomic_DNA"/>
</dbReference>
<name>A0A9D1NQR3_9FIRM</name>
<sequence length="618" mass="66281">MNKYTKLRPGLSAFKRAAALLLSAVLAANLLAGCSQTRSDDRLSPPGTADGEAVTLPQDFDSDESNTESSEPELTDPVESTGQSESLSEASESESLSSETSSSPESLASEDSPAVTTLPSGDEPASSASSTAASSEAEIVLSEVFSEPRTMYASDSVNVRSGPGTGYERLGHLDRGDEVSASAISENGWYKIAFKGGDAFVSGKYLQDSMPEPEVTVTAASSEEESSMSNLSSSEKTKWIASWGCAMLTPGENEIPKNPSLKGSTLRQQIRPTVGGEKLRLVISNEYGSTPLKIDSMTIAMLTSPKSYKVELDTETAVTYNGKTSFSVPAGKRITTDVIDFEFEALCDIAVSMMLSDVPSTLTCHTASRCSTWIIKGDHVSDNGFAGCLEMTSWYFLAELDTLVSEEGGVIVCLGDSLTDGASVTTNGFSRYTDELARLLNKDGDYPELSVVNMGIGATALYIYGGNIAGTNRANRDVLGVPGVKYCVLLMGINDIGASSTDISDNIIKEYKSIIERCHKNGIEVIGLTITPFKGNDGYYTEARNNTRHKINDFILSEDSGFDGAIDISSVVASKSDPEKIHIQYVSVWNDYLHFNDSGYKLIGKTVYEYFTGDFKNK</sequence>
<comment type="caution">
    <text evidence="4">The sequence shown here is derived from an EMBL/GenBank/DDBJ whole genome shotgun (WGS) entry which is preliminary data.</text>
</comment>
<dbReference type="Pfam" id="PF08239">
    <property type="entry name" value="SH3_3"/>
    <property type="match status" value="1"/>
</dbReference>
<keyword evidence="2" id="KW-0732">Signal</keyword>
<dbReference type="Gene3D" id="3.40.50.1110">
    <property type="entry name" value="SGNH hydrolase"/>
    <property type="match status" value="1"/>
</dbReference>
<feature type="chain" id="PRO_5039379852" evidence="2">
    <location>
        <begin position="33"/>
        <end position="618"/>
    </location>
</feature>
<dbReference type="Gene3D" id="2.30.30.40">
    <property type="entry name" value="SH3 Domains"/>
    <property type="match status" value="1"/>
</dbReference>
<dbReference type="Pfam" id="PF13472">
    <property type="entry name" value="Lipase_GDSL_2"/>
    <property type="match status" value="1"/>
</dbReference>
<dbReference type="InterPro" id="IPR003646">
    <property type="entry name" value="SH3-like_bac-type"/>
</dbReference>
<gene>
    <name evidence="4" type="ORF">IAD28_01580</name>
</gene>
<dbReference type="InterPro" id="IPR013830">
    <property type="entry name" value="SGNH_hydro"/>
</dbReference>
<dbReference type="AlphaFoldDB" id="A0A9D1NQR3"/>
<dbReference type="Proteomes" id="UP000823960">
    <property type="component" value="Unassembled WGS sequence"/>
</dbReference>
<feature type="region of interest" description="Disordered" evidence="1">
    <location>
        <begin position="36"/>
        <end position="136"/>
    </location>
</feature>
<dbReference type="PANTHER" id="PTHR43784">
    <property type="entry name" value="GDSL-LIKE LIPASE/ACYLHYDROLASE, PUTATIVE (AFU_ORTHOLOGUE AFUA_2G00820)-RELATED"/>
    <property type="match status" value="1"/>
</dbReference>
<proteinExistence type="predicted"/>
<feature type="compositionally biased region" description="Acidic residues" evidence="1">
    <location>
        <begin position="60"/>
        <end position="76"/>
    </location>
</feature>
<dbReference type="SUPFAM" id="SSF52266">
    <property type="entry name" value="SGNH hydrolase"/>
    <property type="match status" value="1"/>
</dbReference>
<accession>A0A9D1NQR3</accession>
<dbReference type="PROSITE" id="PS51781">
    <property type="entry name" value="SH3B"/>
    <property type="match status" value="1"/>
</dbReference>
<feature type="compositionally biased region" description="Low complexity" evidence="1">
    <location>
        <begin position="84"/>
        <end position="114"/>
    </location>
</feature>
<feature type="domain" description="SH3b" evidence="3">
    <location>
        <begin position="146"/>
        <end position="210"/>
    </location>
</feature>
<evidence type="ECO:0000313" key="4">
    <source>
        <dbReference type="EMBL" id="HIV10370.1"/>
    </source>
</evidence>